<dbReference type="PANTHER" id="PTHR42770:SF7">
    <property type="entry name" value="MEMBRANE PROTEIN"/>
    <property type="match status" value="1"/>
</dbReference>
<keyword evidence="4 6" id="KW-1133">Transmembrane helix</keyword>
<sequence length="469" mass="49357">MSSSPQPGLERKIGPLQATAINMTQMCGIGPFVTIPAMVATLGGPQAMFGWLIGAVIALADGLIWAELGAALPGAGGTYVYLREAFGFRTGRLMPFLFAWSAVLFIPLIMSTGIIGLVQYLGYLIPGVADEGGTTGLGKIIGLAVIVLIVLALFRKIGEIGKLTTVLFAVMLFAALSVIVAAFTHFDGAQAFAFTPGAFSLDGGAFWAGLGAGLIIAIYDYLGYNTSAYLGGEVRDPGRTLPRSIVFSILGIMSLYFLLQLGVLGSIPLEELKNATSVASAVLEQAWGTGTAKVITVFIVIAAIGSVFAGLLGGSRVPFEAARDKVFLPVFAKLHPKLHLPTAGVLTMGLITAIGSLFTLTAVINAAVTVLVIVQSLAQVAAIVVLRRRRPELDRPYRQWLYPIPTIIALLGWVYIYFSATWLSIGLSVGWIAVGVAAFLVYAKAERVWPFGPKGIQESFAGAAEGTGK</sequence>
<dbReference type="Proteomes" id="UP000186883">
    <property type="component" value="Unassembled WGS sequence"/>
</dbReference>
<feature type="transmembrane region" description="Helical" evidence="6">
    <location>
        <begin position="294"/>
        <end position="317"/>
    </location>
</feature>
<feature type="transmembrane region" description="Helical" evidence="6">
    <location>
        <begin position="20"/>
        <end position="42"/>
    </location>
</feature>
<evidence type="ECO:0000256" key="4">
    <source>
        <dbReference type="ARBA" id="ARBA00022989"/>
    </source>
</evidence>
<feature type="transmembrane region" description="Helical" evidence="6">
    <location>
        <begin position="338"/>
        <end position="358"/>
    </location>
</feature>
<feature type="transmembrane region" description="Helical" evidence="6">
    <location>
        <begin position="93"/>
        <end position="117"/>
    </location>
</feature>
<dbReference type="EMBL" id="LQCI01000052">
    <property type="protein sequence ID" value="KZB79457.1"/>
    <property type="molecule type" value="Genomic_DNA"/>
</dbReference>
<evidence type="ECO:0000256" key="2">
    <source>
        <dbReference type="ARBA" id="ARBA00022475"/>
    </source>
</evidence>
<dbReference type="InterPro" id="IPR050367">
    <property type="entry name" value="APC_superfamily"/>
</dbReference>
<keyword evidence="3 6" id="KW-0812">Transmembrane</keyword>
<comment type="caution">
    <text evidence="7">The sequence shown here is derived from an EMBL/GenBank/DDBJ whole genome shotgun (WGS) entry which is preliminary data.</text>
</comment>
<evidence type="ECO:0000256" key="1">
    <source>
        <dbReference type="ARBA" id="ARBA00004651"/>
    </source>
</evidence>
<dbReference type="Gene3D" id="1.20.1740.10">
    <property type="entry name" value="Amino acid/polyamine transporter I"/>
    <property type="match status" value="1"/>
</dbReference>
<keyword evidence="2" id="KW-1003">Cell membrane</keyword>
<dbReference type="AlphaFoldDB" id="A0A154M511"/>
<evidence type="ECO:0000313" key="10">
    <source>
        <dbReference type="Proteomes" id="UP000186883"/>
    </source>
</evidence>
<dbReference type="EMBL" id="LOBU02000013">
    <property type="protein sequence ID" value="OKA07639.1"/>
    <property type="molecule type" value="Genomic_DNA"/>
</dbReference>
<dbReference type="OrthoDB" id="9804700at2"/>
<dbReference type="InterPro" id="IPR002293">
    <property type="entry name" value="AA/rel_permease1"/>
</dbReference>
<feature type="transmembrane region" description="Helical" evidence="6">
    <location>
        <begin position="245"/>
        <end position="267"/>
    </location>
</feature>
<evidence type="ECO:0000313" key="8">
    <source>
        <dbReference type="EMBL" id="OKA07639.1"/>
    </source>
</evidence>
<feature type="transmembrane region" description="Helical" evidence="6">
    <location>
        <begin position="399"/>
        <end position="416"/>
    </location>
</feature>
<protein>
    <submittedName>
        <fullName evidence="7">Amino acid permease</fullName>
    </submittedName>
</protein>
<accession>A0A154M511</accession>
<feature type="transmembrane region" description="Helical" evidence="6">
    <location>
        <begin position="137"/>
        <end position="154"/>
    </location>
</feature>
<proteinExistence type="predicted"/>
<evidence type="ECO:0000313" key="7">
    <source>
        <dbReference type="EMBL" id="KZB79457.1"/>
    </source>
</evidence>
<dbReference type="PANTHER" id="PTHR42770">
    <property type="entry name" value="AMINO ACID TRANSPORTER-RELATED"/>
    <property type="match status" value="1"/>
</dbReference>
<feature type="transmembrane region" description="Helical" evidence="6">
    <location>
        <begin position="422"/>
        <end position="443"/>
    </location>
</feature>
<dbReference type="Pfam" id="PF13520">
    <property type="entry name" value="AA_permease_2"/>
    <property type="match status" value="1"/>
</dbReference>
<evidence type="ECO:0000256" key="3">
    <source>
        <dbReference type="ARBA" id="ARBA00022692"/>
    </source>
</evidence>
<comment type="subcellular location">
    <subcellularLocation>
        <location evidence="1">Cell membrane</location>
        <topology evidence="1">Multi-pass membrane protein</topology>
    </subcellularLocation>
</comment>
<reference evidence="7 9" key="1">
    <citation type="submission" date="2015-12" db="EMBL/GenBank/DDBJ databases">
        <title>Amycolatopsis regifaucium genome sequencing and assembly.</title>
        <authorList>
            <person name="Mayilraj S."/>
        </authorList>
    </citation>
    <scope>NUCLEOTIDE SEQUENCE [LARGE SCALE GENOMIC DNA]</scope>
    <source>
        <strain evidence="7 9">GY080</strain>
    </source>
</reference>
<dbReference type="PIRSF" id="PIRSF006060">
    <property type="entry name" value="AA_transporter"/>
    <property type="match status" value="1"/>
</dbReference>
<feature type="transmembrane region" description="Helical" evidence="6">
    <location>
        <begin position="206"/>
        <end position="224"/>
    </location>
</feature>
<dbReference type="GO" id="GO:0005886">
    <property type="term" value="C:plasma membrane"/>
    <property type="evidence" value="ECO:0007669"/>
    <property type="project" value="UniProtKB-SubCell"/>
</dbReference>
<keyword evidence="10" id="KW-1185">Reference proteome</keyword>
<dbReference type="GO" id="GO:0022857">
    <property type="term" value="F:transmembrane transporter activity"/>
    <property type="evidence" value="ECO:0007669"/>
    <property type="project" value="InterPro"/>
</dbReference>
<evidence type="ECO:0000256" key="5">
    <source>
        <dbReference type="ARBA" id="ARBA00023136"/>
    </source>
</evidence>
<dbReference type="Proteomes" id="UP000076321">
    <property type="component" value="Unassembled WGS sequence"/>
</dbReference>
<reference evidence="8 10" key="2">
    <citation type="submission" date="2016-11" db="EMBL/GenBank/DDBJ databases">
        <title>Genome sequencing of Amycolatopsis regifaucium.</title>
        <authorList>
            <person name="Mayilraj S."/>
            <person name="Kaur N."/>
        </authorList>
    </citation>
    <scope>NUCLEOTIDE SEQUENCE [LARGE SCALE GENOMIC DNA]</scope>
    <source>
        <strain evidence="8 10">GY080</strain>
    </source>
</reference>
<name>A0A154M511_9PSEU</name>
<organism evidence="7 9">
    <name type="scientific">Amycolatopsis regifaucium</name>
    <dbReference type="NCBI Taxonomy" id="546365"/>
    <lineage>
        <taxon>Bacteria</taxon>
        <taxon>Bacillati</taxon>
        <taxon>Actinomycetota</taxon>
        <taxon>Actinomycetes</taxon>
        <taxon>Pseudonocardiales</taxon>
        <taxon>Pseudonocardiaceae</taxon>
        <taxon>Amycolatopsis</taxon>
    </lineage>
</organism>
<gene>
    <name evidence="8" type="ORF">ATP06_0217620</name>
    <name evidence="7" type="ORF">AVL48_17935</name>
</gene>
<feature type="transmembrane region" description="Helical" evidence="6">
    <location>
        <begin position="166"/>
        <end position="186"/>
    </location>
</feature>
<keyword evidence="5 6" id="KW-0472">Membrane</keyword>
<feature type="transmembrane region" description="Helical" evidence="6">
    <location>
        <begin position="364"/>
        <end position="387"/>
    </location>
</feature>
<dbReference type="RefSeq" id="WP_061980775.1">
    <property type="nucleotide sequence ID" value="NZ_FOPQ01000002.1"/>
</dbReference>
<evidence type="ECO:0000313" key="9">
    <source>
        <dbReference type="Proteomes" id="UP000076321"/>
    </source>
</evidence>
<evidence type="ECO:0000256" key="6">
    <source>
        <dbReference type="SAM" id="Phobius"/>
    </source>
</evidence>